<dbReference type="PROSITE" id="PS50261">
    <property type="entry name" value="G_PROTEIN_RECEP_F2_4"/>
    <property type="match status" value="1"/>
</dbReference>
<evidence type="ECO:0000256" key="2">
    <source>
        <dbReference type="ARBA" id="ARBA00022692"/>
    </source>
</evidence>
<dbReference type="PANTHER" id="PTHR23112:SF0">
    <property type="entry name" value="TRANSMEMBRANE PROTEIN 116"/>
    <property type="match status" value="1"/>
</dbReference>
<feature type="transmembrane region" description="Helical" evidence="5">
    <location>
        <begin position="266"/>
        <end position="288"/>
    </location>
</feature>
<dbReference type="Proteomes" id="UP001220256">
    <property type="component" value="Unassembled WGS sequence"/>
</dbReference>
<feature type="transmembrane region" description="Helical" evidence="5">
    <location>
        <begin position="172"/>
        <end position="195"/>
    </location>
</feature>
<feature type="transmembrane region" description="Helical" evidence="5">
    <location>
        <begin position="94"/>
        <end position="112"/>
    </location>
</feature>
<evidence type="ECO:0000313" key="7">
    <source>
        <dbReference type="EMBL" id="KAJ5283368.1"/>
    </source>
</evidence>
<evidence type="ECO:0000313" key="8">
    <source>
        <dbReference type="Proteomes" id="UP001220256"/>
    </source>
</evidence>
<evidence type="ECO:0000256" key="1">
    <source>
        <dbReference type="ARBA" id="ARBA00004141"/>
    </source>
</evidence>
<organism evidence="7 8">
    <name type="scientific">Penicillium chrysogenum</name>
    <name type="common">Penicillium notatum</name>
    <dbReference type="NCBI Taxonomy" id="5076"/>
    <lineage>
        <taxon>Eukaryota</taxon>
        <taxon>Fungi</taxon>
        <taxon>Dikarya</taxon>
        <taxon>Ascomycota</taxon>
        <taxon>Pezizomycotina</taxon>
        <taxon>Eurotiomycetes</taxon>
        <taxon>Eurotiomycetidae</taxon>
        <taxon>Eurotiales</taxon>
        <taxon>Aspergillaceae</taxon>
        <taxon>Penicillium</taxon>
        <taxon>Penicillium chrysogenum species complex</taxon>
    </lineage>
</organism>
<proteinExistence type="predicted"/>
<name>A0ABQ8WWS1_PENCH</name>
<comment type="caution">
    <text evidence="7">The sequence shown here is derived from an EMBL/GenBank/DDBJ whole genome shotgun (WGS) entry which is preliminary data.</text>
</comment>
<sequence length="384" mass="43635">MALYFNENEHAAVSVTERVCSAVSLAGSGIVVATFIGSTSFRKPVNRLVFYASFGNIMANVGTMISESGVHRGQHSSLCQFQAFTIQWFLPADSLWALAMACNVYLALFHNYSTDHLRPLEWKYFVLCYGLPFIPALVLAFINTKSNGKAYGLAIQWCWISLSYDYLQIAVFYAPVWFIILFTFVIYARIGLYIFQQRRRLNKYTVSDSTLEIQPYRPRGAYTNVTEQPECTTRDEQTGERACEPSHGLWNNGNAQLDMSAATPEVVVAWAYSKYAMLFFTALLITWVPSSVNRLYALSRHNHHIFGLTYASSFVLPLQGFWNAAIYITVSWQSFKMLPYKILQSSPQAVPMILSDKSRMIGRSILNSRILKRLLALVLRLFKV</sequence>
<keyword evidence="3 5" id="KW-1133">Transmembrane helix</keyword>
<dbReference type="EMBL" id="JAPVEB010000001">
    <property type="protein sequence ID" value="KAJ5283368.1"/>
    <property type="molecule type" value="Genomic_DNA"/>
</dbReference>
<keyword evidence="4 5" id="KW-0472">Membrane</keyword>
<feature type="transmembrane region" description="Helical" evidence="5">
    <location>
        <begin position="124"/>
        <end position="142"/>
    </location>
</feature>
<protein>
    <recommendedName>
        <fullName evidence="6">G-protein coupled receptors family 2 profile 2 domain-containing protein</fullName>
    </recommendedName>
</protein>
<evidence type="ECO:0000256" key="5">
    <source>
        <dbReference type="SAM" id="Phobius"/>
    </source>
</evidence>
<dbReference type="PANTHER" id="PTHR23112">
    <property type="entry name" value="G PROTEIN-COUPLED RECEPTOR 157-RELATED"/>
    <property type="match status" value="1"/>
</dbReference>
<keyword evidence="8" id="KW-1185">Reference proteome</keyword>
<dbReference type="Gene3D" id="1.20.1070.10">
    <property type="entry name" value="Rhodopsin 7-helix transmembrane proteins"/>
    <property type="match status" value="1"/>
</dbReference>
<comment type="subcellular location">
    <subcellularLocation>
        <location evidence="1">Membrane</location>
        <topology evidence="1">Multi-pass membrane protein</topology>
    </subcellularLocation>
</comment>
<accession>A0ABQ8WWS1</accession>
<evidence type="ECO:0000256" key="3">
    <source>
        <dbReference type="ARBA" id="ARBA00022989"/>
    </source>
</evidence>
<feature type="transmembrane region" description="Helical" evidence="5">
    <location>
        <begin position="22"/>
        <end position="41"/>
    </location>
</feature>
<keyword evidence="2 5" id="KW-0812">Transmembrane</keyword>
<feature type="transmembrane region" description="Helical" evidence="5">
    <location>
        <begin position="48"/>
        <end position="66"/>
    </location>
</feature>
<reference evidence="7 8" key="1">
    <citation type="journal article" date="2023" name="IMA Fungus">
        <title>Comparative genomic study of the Penicillium genus elucidates a diverse pangenome and 15 lateral gene transfer events.</title>
        <authorList>
            <person name="Petersen C."/>
            <person name="Sorensen T."/>
            <person name="Nielsen M.R."/>
            <person name="Sondergaard T.E."/>
            <person name="Sorensen J.L."/>
            <person name="Fitzpatrick D.A."/>
            <person name="Frisvad J.C."/>
            <person name="Nielsen K.L."/>
        </authorList>
    </citation>
    <scope>NUCLEOTIDE SEQUENCE [LARGE SCALE GENOMIC DNA]</scope>
    <source>
        <strain evidence="7 8">IBT 3361</strain>
    </source>
</reference>
<dbReference type="InterPro" id="IPR017981">
    <property type="entry name" value="GPCR_2-like_7TM"/>
</dbReference>
<evidence type="ECO:0000259" key="6">
    <source>
        <dbReference type="PROSITE" id="PS50261"/>
    </source>
</evidence>
<evidence type="ECO:0000256" key="4">
    <source>
        <dbReference type="ARBA" id="ARBA00023136"/>
    </source>
</evidence>
<dbReference type="Pfam" id="PF05462">
    <property type="entry name" value="Dicty_CAR"/>
    <property type="match status" value="1"/>
</dbReference>
<gene>
    <name evidence="7" type="ORF">N7505_001348</name>
</gene>
<feature type="transmembrane region" description="Helical" evidence="5">
    <location>
        <begin position="308"/>
        <end position="330"/>
    </location>
</feature>
<dbReference type="SUPFAM" id="SSF81321">
    <property type="entry name" value="Family A G protein-coupled receptor-like"/>
    <property type="match status" value="1"/>
</dbReference>
<feature type="domain" description="G-protein coupled receptors family 2 profile 2" evidence="6">
    <location>
        <begin position="13"/>
        <end position="331"/>
    </location>
</feature>